<name>A0ABU3SV28_9ALTE</name>
<dbReference type="InterPro" id="IPR036255">
    <property type="entry name" value="YgfB-like_sf"/>
</dbReference>
<sequence>MLNFESPAHAKLSELCDSAALSQVLHPYSFILGEVFAVCAAPEIPMPEVWLPWIINSKNQLTSNEQADELTDTLMKLLQFQLKQMSNENLSLPQGVSFEGDTSTQSAISLWCQGMLLAHGQLESIWQDAWSKMQITEQQQMRQLQKDLSHCLYMFSTFADMPLAIKQAQKRGNDQLLNILPKIYLSFPQTLKTYVGLSGRLVDFLPNQFETFAKN</sequence>
<keyword evidence="2" id="KW-1185">Reference proteome</keyword>
<dbReference type="InterPro" id="IPR011978">
    <property type="entry name" value="YgfB-like"/>
</dbReference>
<organism evidence="1 2">
    <name type="scientific">Paraglaciecola aquimarina</name>
    <dbReference type="NCBI Taxonomy" id="1235557"/>
    <lineage>
        <taxon>Bacteria</taxon>
        <taxon>Pseudomonadati</taxon>
        <taxon>Pseudomonadota</taxon>
        <taxon>Gammaproteobacteria</taxon>
        <taxon>Alteromonadales</taxon>
        <taxon>Alteromonadaceae</taxon>
        <taxon>Paraglaciecola</taxon>
    </lineage>
</organism>
<proteinExistence type="predicted"/>
<dbReference type="NCBIfam" id="TIGR02292">
    <property type="entry name" value="ygfB_yecA"/>
    <property type="match status" value="1"/>
</dbReference>
<dbReference type="EMBL" id="JAWDIO010000002">
    <property type="protein sequence ID" value="MDU0353879.1"/>
    <property type="molecule type" value="Genomic_DNA"/>
</dbReference>
<evidence type="ECO:0000313" key="2">
    <source>
        <dbReference type="Proteomes" id="UP001247805"/>
    </source>
</evidence>
<dbReference type="Pfam" id="PF03695">
    <property type="entry name" value="UPF0149"/>
    <property type="match status" value="1"/>
</dbReference>
<reference evidence="1 2" key="1">
    <citation type="submission" date="2023-10" db="EMBL/GenBank/DDBJ databases">
        <title>Glaciecola aquimarina strain GGW-M5 nov., isolated from a coastal seawater.</title>
        <authorList>
            <person name="Bayburt H."/>
            <person name="Kim J.M."/>
            <person name="Choi B.J."/>
            <person name="Jeon C.O."/>
        </authorList>
    </citation>
    <scope>NUCLEOTIDE SEQUENCE [LARGE SCALE GENOMIC DNA]</scope>
    <source>
        <strain evidence="1 2">KCTC 32108</strain>
    </source>
</reference>
<gene>
    <name evidence="1" type="ORF">RS130_08010</name>
</gene>
<evidence type="ECO:0000313" key="1">
    <source>
        <dbReference type="EMBL" id="MDU0353879.1"/>
    </source>
</evidence>
<accession>A0ABU3SV28</accession>
<protein>
    <submittedName>
        <fullName evidence="1">UPF0149 family protein</fullName>
    </submittedName>
</protein>
<dbReference type="Proteomes" id="UP001247805">
    <property type="component" value="Unassembled WGS sequence"/>
</dbReference>
<dbReference type="SUPFAM" id="SSF101327">
    <property type="entry name" value="YgfB-like"/>
    <property type="match status" value="1"/>
</dbReference>
<comment type="caution">
    <text evidence="1">The sequence shown here is derived from an EMBL/GenBank/DDBJ whole genome shotgun (WGS) entry which is preliminary data.</text>
</comment>
<dbReference type="RefSeq" id="WP_316025518.1">
    <property type="nucleotide sequence ID" value="NZ_JAWDIO010000002.1"/>
</dbReference>